<comment type="similarity">
    <text evidence="1">Belongs to the protein-tyrosine phosphatase family.</text>
</comment>
<dbReference type="SUPFAM" id="SSF52799">
    <property type="entry name" value="(Phosphotyrosine protein) phosphatases II"/>
    <property type="match status" value="1"/>
</dbReference>
<sequence>MPLLNFRDPALTADSHRNRICPGILFRSAQPFPAADQDTVRELLARDIRTIVDLRGGAERSDADWAAAEEAGIRVRWAPLDATAEMATMDPRSLRTADDLGRFYLTLAESTPGAVADAVTAVTAPGAALVHCAAGKDRTGLITALLLDLAGVPADGIADDYARTAEALPRIFSALAGAAGLGALNAKDAAANTGSATAHGGQEIPPALLEAPAGAIRAFMDGIRTRHGGTEKFLHGCGVDPAAIASFRTKAAQAGESVPTAPSGL</sequence>
<name>A0ABW2X809_9ACTN</name>
<evidence type="ECO:0000313" key="2">
    <source>
        <dbReference type="EMBL" id="MFD0628009.1"/>
    </source>
</evidence>
<reference evidence="3" key="1">
    <citation type="journal article" date="2019" name="Int. J. Syst. Evol. Microbiol.">
        <title>The Global Catalogue of Microorganisms (GCM) 10K type strain sequencing project: providing services to taxonomists for standard genome sequencing and annotation.</title>
        <authorList>
            <consortium name="The Broad Institute Genomics Platform"/>
            <consortium name="The Broad Institute Genome Sequencing Center for Infectious Disease"/>
            <person name="Wu L."/>
            <person name="Ma J."/>
        </authorList>
    </citation>
    <scope>NUCLEOTIDE SEQUENCE [LARGE SCALE GENOMIC DNA]</scope>
    <source>
        <strain evidence="3">JCM 12607</strain>
    </source>
</reference>
<protein>
    <submittedName>
        <fullName evidence="2">Tyrosine-protein phosphatase</fullName>
        <ecNumber evidence="2">3.1.3.48</ecNumber>
    </submittedName>
</protein>
<keyword evidence="2" id="KW-0378">Hydrolase</keyword>
<evidence type="ECO:0000313" key="3">
    <source>
        <dbReference type="Proteomes" id="UP001596915"/>
    </source>
</evidence>
<dbReference type="InterPro" id="IPR026893">
    <property type="entry name" value="Tyr/Ser_Pase_IphP-type"/>
</dbReference>
<dbReference type="PANTHER" id="PTHR31126">
    <property type="entry name" value="TYROSINE-PROTEIN PHOSPHATASE"/>
    <property type="match status" value="1"/>
</dbReference>
<comment type="caution">
    <text evidence="2">The sequence shown here is derived from an EMBL/GenBank/DDBJ whole genome shotgun (WGS) entry which is preliminary data.</text>
</comment>
<evidence type="ECO:0000256" key="1">
    <source>
        <dbReference type="ARBA" id="ARBA00009580"/>
    </source>
</evidence>
<accession>A0ABW2X809</accession>
<dbReference type="Proteomes" id="UP001596915">
    <property type="component" value="Unassembled WGS sequence"/>
</dbReference>
<proteinExistence type="inferred from homology"/>
<organism evidence="2 3">
    <name type="scientific">Streptomyces sanglieri</name>
    <dbReference type="NCBI Taxonomy" id="193460"/>
    <lineage>
        <taxon>Bacteria</taxon>
        <taxon>Bacillati</taxon>
        <taxon>Actinomycetota</taxon>
        <taxon>Actinomycetes</taxon>
        <taxon>Kitasatosporales</taxon>
        <taxon>Streptomycetaceae</taxon>
        <taxon>Streptomyces</taxon>
    </lineage>
</organism>
<gene>
    <name evidence="2" type="ORF">ACFQ2K_40655</name>
</gene>
<dbReference type="InterPro" id="IPR016130">
    <property type="entry name" value="Tyr_Pase_AS"/>
</dbReference>
<keyword evidence="3" id="KW-1185">Reference proteome</keyword>
<dbReference type="Gene3D" id="3.90.190.10">
    <property type="entry name" value="Protein tyrosine phosphatase superfamily"/>
    <property type="match status" value="1"/>
</dbReference>
<dbReference type="PANTHER" id="PTHR31126:SF1">
    <property type="entry name" value="TYROSINE SPECIFIC PROTEIN PHOSPHATASES DOMAIN-CONTAINING PROTEIN"/>
    <property type="match status" value="1"/>
</dbReference>
<dbReference type="EMBL" id="JBHTGL010000008">
    <property type="protein sequence ID" value="MFD0628009.1"/>
    <property type="molecule type" value="Genomic_DNA"/>
</dbReference>
<dbReference type="PROSITE" id="PS00383">
    <property type="entry name" value="TYR_PHOSPHATASE_1"/>
    <property type="match status" value="1"/>
</dbReference>
<dbReference type="EC" id="3.1.3.48" evidence="2"/>
<dbReference type="GO" id="GO:0004725">
    <property type="term" value="F:protein tyrosine phosphatase activity"/>
    <property type="evidence" value="ECO:0007669"/>
    <property type="project" value="UniProtKB-EC"/>
</dbReference>
<dbReference type="InterPro" id="IPR029021">
    <property type="entry name" value="Prot-tyrosine_phosphatase-like"/>
</dbReference>
<dbReference type="Pfam" id="PF13350">
    <property type="entry name" value="Y_phosphatase3"/>
    <property type="match status" value="1"/>
</dbReference>